<dbReference type="AlphaFoldDB" id="A0A951PS51"/>
<dbReference type="Pfam" id="PF02518">
    <property type="entry name" value="HATPase_c"/>
    <property type="match status" value="1"/>
</dbReference>
<dbReference type="InterPro" id="IPR005467">
    <property type="entry name" value="His_kinase_dom"/>
</dbReference>
<evidence type="ECO:0000256" key="10">
    <source>
        <dbReference type="ARBA" id="ARBA00022840"/>
    </source>
</evidence>
<reference evidence="16" key="2">
    <citation type="journal article" date="2022" name="Microbiol. Resour. Announc.">
        <title>Metagenome Sequencing to Explore Phylogenomics of Terrestrial Cyanobacteria.</title>
        <authorList>
            <person name="Ward R.D."/>
            <person name="Stajich J.E."/>
            <person name="Johansen J.R."/>
            <person name="Huntemann M."/>
            <person name="Clum A."/>
            <person name="Foster B."/>
            <person name="Foster B."/>
            <person name="Roux S."/>
            <person name="Palaniappan K."/>
            <person name="Varghese N."/>
            <person name="Mukherjee S."/>
            <person name="Reddy T.B.K."/>
            <person name="Daum C."/>
            <person name="Copeland A."/>
            <person name="Chen I.A."/>
            <person name="Ivanova N.N."/>
            <person name="Kyrpides N.C."/>
            <person name="Shapiro N."/>
            <person name="Eloe-Fadrosh E.A."/>
            <person name="Pietrasiak N."/>
        </authorList>
    </citation>
    <scope>NUCLEOTIDE SEQUENCE</scope>
    <source>
        <strain evidence="16">CPER-KK1</strain>
    </source>
</reference>
<keyword evidence="5" id="KW-1003">Cell membrane</keyword>
<dbReference type="InterPro" id="IPR011006">
    <property type="entry name" value="CheY-like_superfamily"/>
</dbReference>
<dbReference type="SUPFAM" id="SSF47384">
    <property type="entry name" value="Homodimeric domain of signal transducing histidine kinase"/>
    <property type="match status" value="1"/>
</dbReference>
<evidence type="ECO:0000259" key="15">
    <source>
        <dbReference type="PROSITE" id="PS50110"/>
    </source>
</evidence>
<evidence type="ECO:0000313" key="16">
    <source>
        <dbReference type="EMBL" id="MBW4548344.1"/>
    </source>
</evidence>
<dbReference type="SMART" id="SM00448">
    <property type="entry name" value="REC"/>
    <property type="match status" value="1"/>
</dbReference>
<evidence type="ECO:0000256" key="5">
    <source>
        <dbReference type="ARBA" id="ARBA00022475"/>
    </source>
</evidence>
<keyword evidence="11" id="KW-0902">Two-component regulatory system</keyword>
<dbReference type="CDD" id="cd19920">
    <property type="entry name" value="REC_PA4781-like"/>
    <property type="match status" value="1"/>
</dbReference>
<keyword evidence="12" id="KW-0472">Membrane</keyword>
<dbReference type="PANTHER" id="PTHR43547">
    <property type="entry name" value="TWO-COMPONENT HISTIDINE KINASE"/>
    <property type="match status" value="1"/>
</dbReference>
<dbReference type="InterPro" id="IPR003661">
    <property type="entry name" value="HisK_dim/P_dom"/>
</dbReference>
<comment type="catalytic activity">
    <reaction evidence="1">
        <text>ATP + protein L-histidine = ADP + protein N-phospho-L-histidine.</text>
        <dbReference type="EC" id="2.7.13.3"/>
    </reaction>
</comment>
<dbReference type="PROSITE" id="PS50110">
    <property type="entry name" value="RESPONSE_REGULATORY"/>
    <property type="match status" value="1"/>
</dbReference>
<protein>
    <recommendedName>
        <fullName evidence="4">histidine kinase</fullName>
        <ecNumber evidence="4">2.7.13.3</ecNumber>
    </recommendedName>
</protein>
<accession>A0A951PS51</accession>
<dbReference type="Pfam" id="PF00512">
    <property type="entry name" value="HisKA"/>
    <property type="match status" value="1"/>
</dbReference>
<dbReference type="FunFam" id="1.10.287.130:FF:000001">
    <property type="entry name" value="Two-component sensor histidine kinase"/>
    <property type="match status" value="1"/>
</dbReference>
<evidence type="ECO:0000256" key="8">
    <source>
        <dbReference type="ARBA" id="ARBA00022741"/>
    </source>
</evidence>
<evidence type="ECO:0000256" key="2">
    <source>
        <dbReference type="ARBA" id="ARBA00004236"/>
    </source>
</evidence>
<evidence type="ECO:0000256" key="1">
    <source>
        <dbReference type="ARBA" id="ARBA00000085"/>
    </source>
</evidence>
<dbReference type="InterPro" id="IPR003594">
    <property type="entry name" value="HATPase_dom"/>
</dbReference>
<evidence type="ECO:0000256" key="13">
    <source>
        <dbReference type="PROSITE-ProRule" id="PRU00169"/>
    </source>
</evidence>
<feature type="domain" description="Response regulatory" evidence="15">
    <location>
        <begin position="12"/>
        <end position="128"/>
    </location>
</feature>
<dbReference type="Proteomes" id="UP000753908">
    <property type="component" value="Unassembled WGS sequence"/>
</dbReference>
<dbReference type="InterPro" id="IPR036097">
    <property type="entry name" value="HisK_dim/P_sf"/>
</dbReference>
<dbReference type="PANTHER" id="PTHR43547:SF2">
    <property type="entry name" value="HYBRID SIGNAL TRANSDUCTION HISTIDINE KINASE C"/>
    <property type="match status" value="1"/>
</dbReference>
<dbReference type="Pfam" id="PF00072">
    <property type="entry name" value="Response_reg"/>
    <property type="match status" value="1"/>
</dbReference>
<keyword evidence="9 16" id="KW-0418">Kinase</keyword>
<dbReference type="SUPFAM" id="SSF52172">
    <property type="entry name" value="CheY-like"/>
    <property type="match status" value="1"/>
</dbReference>
<dbReference type="InterPro" id="IPR001789">
    <property type="entry name" value="Sig_transdc_resp-reg_receiver"/>
</dbReference>
<keyword evidence="8" id="KW-0547">Nucleotide-binding</keyword>
<evidence type="ECO:0000259" key="14">
    <source>
        <dbReference type="PROSITE" id="PS50109"/>
    </source>
</evidence>
<name>A0A951PS51_9CYAN</name>
<comment type="caution">
    <text evidence="16">The sequence shown here is derived from an EMBL/GenBank/DDBJ whole genome shotgun (WGS) entry which is preliminary data.</text>
</comment>
<organism evidence="16 17">
    <name type="scientific">Symplocastrum torsivum CPER-KK1</name>
    <dbReference type="NCBI Taxonomy" id="450513"/>
    <lineage>
        <taxon>Bacteria</taxon>
        <taxon>Bacillati</taxon>
        <taxon>Cyanobacteriota</taxon>
        <taxon>Cyanophyceae</taxon>
        <taxon>Oscillatoriophycideae</taxon>
        <taxon>Oscillatoriales</taxon>
        <taxon>Microcoleaceae</taxon>
        <taxon>Symplocastrum</taxon>
    </lineage>
</organism>
<dbReference type="Gene3D" id="1.10.287.130">
    <property type="match status" value="1"/>
</dbReference>
<dbReference type="InterPro" id="IPR004358">
    <property type="entry name" value="Sig_transdc_His_kin-like_C"/>
</dbReference>
<dbReference type="Gene3D" id="3.40.50.2300">
    <property type="match status" value="1"/>
</dbReference>
<keyword evidence="7" id="KW-0808">Transferase</keyword>
<keyword evidence="10" id="KW-0067">ATP-binding</keyword>
<dbReference type="SMART" id="SM00388">
    <property type="entry name" value="HisKA"/>
    <property type="match status" value="1"/>
</dbReference>
<evidence type="ECO:0000256" key="12">
    <source>
        <dbReference type="ARBA" id="ARBA00023136"/>
    </source>
</evidence>
<sequence>MIQEPYTPSKESILIVDDTPANLQLLAQLLSEQGYKVRMAQDGTMALMSIQSSPPDLILLDIMMPEVNGYEVCCKLKASSLTKNIPIIFISALNEVFDKVKAFEVGGVDYITKPFQAPEVLARVEHQLHIRRLTQQLSEQNALLQQEVHRREMAEAEVRQSLSKEQELNQLKSYFVSMVSHEFRNPLTAILGFAEFMRDFSQQLSEEKKQEYLCQIQESARRMTALLNDVLSLGQAEAGKLEFNPESLDVEEFCEDLVEEIKRVNSAQPTIIFSSQTQLTLACLDKNLLRQILTNLLSNAIKYSPEGSTVKFNLVCQDELAIFHIKDEGIGISPEDQQRLFESFHRGKNVGKISGTGLGLTIVKKAVDLHGGQIAVNSEIGVGTTFSVAIPLNHPSQSDEKESD</sequence>
<evidence type="ECO:0000313" key="17">
    <source>
        <dbReference type="Proteomes" id="UP000753908"/>
    </source>
</evidence>
<dbReference type="GO" id="GO:0005524">
    <property type="term" value="F:ATP binding"/>
    <property type="evidence" value="ECO:0007669"/>
    <property type="project" value="UniProtKB-KW"/>
</dbReference>
<dbReference type="InterPro" id="IPR036890">
    <property type="entry name" value="HATPase_C_sf"/>
</dbReference>
<reference evidence="16" key="1">
    <citation type="submission" date="2021-05" db="EMBL/GenBank/DDBJ databases">
        <authorList>
            <person name="Pietrasiak N."/>
            <person name="Ward R."/>
            <person name="Stajich J.E."/>
            <person name="Kurbessoian T."/>
        </authorList>
    </citation>
    <scope>NUCLEOTIDE SEQUENCE</scope>
    <source>
        <strain evidence="16">CPER-KK1</strain>
    </source>
</reference>
<evidence type="ECO:0000256" key="6">
    <source>
        <dbReference type="ARBA" id="ARBA00022553"/>
    </source>
</evidence>
<dbReference type="EC" id="2.7.13.3" evidence="4"/>
<comment type="subcellular location">
    <subcellularLocation>
        <location evidence="2">Cell membrane</location>
    </subcellularLocation>
    <subcellularLocation>
        <location evidence="3">Membrane raft</location>
        <topology evidence="3">Multi-pass membrane protein</topology>
    </subcellularLocation>
</comment>
<evidence type="ECO:0000256" key="9">
    <source>
        <dbReference type="ARBA" id="ARBA00022777"/>
    </source>
</evidence>
<proteinExistence type="predicted"/>
<dbReference type="SUPFAM" id="SSF55874">
    <property type="entry name" value="ATPase domain of HSP90 chaperone/DNA topoisomerase II/histidine kinase"/>
    <property type="match status" value="1"/>
</dbReference>
<feature type="domain" description="Histidine kinase" evidence="14">
    <location>
        <begin position="178"/>
        <end position="394"/>
    </location>
</feature>
<gene>
    <name evidence="16" type="ORF">KME25_28485</name>
</gene>
<dbReference type="PRINTS" id="PR00344">
    <property type="entry name" value="BCTRLSENSOR"/>
</dbReference>
<evidence type="ECO:0000256" key="11">
    <source>
        <dbReference type="ARBA" id="ARBA00023012"/>
    </source>
</evidence>
<keyword evidence="6 13" id="KW-0597">Phosphoprotein</keyword>
<evidence type="ECO:0000256" key="3">
    <source>
        <dbReference type="ARBA" id="ARBA00004314"/>
    </source>
</evidence>
<dbReference type="Gene3D" id="3.30.565.10">
    <property type="entry name" value="Histidine kinase-like ATPase, C-terminal domain"/>
    <property type="match status" value="1"/>
</dbReference>
<dbReference type="PROSITE" id="PS50109">
    <property type="entry name" value="HIS_KIN"/>
    <property type="match status" value="1"/>
</dbReference>
<dbReference type="CDD" id="cd00082">
    <property type="entry name" value="HisKA"/>
    <property type="match status" value="1"/>
</dbReference>
<dbReference type="CDD" id="cd00075">
    <property type="entry name" value="HATPase"/>
    <property type="match status" value="1"/>
</dbReference>
<evidence type="ECO:0000256" key="4">
    <source>
        <dbReference type="ARBA" id="ARBA00012438"/>
    </source>
</evidence>
<dbReference type="GO" id="GO:0005886">
    <property type="term" value="C:plasma membrane"/>
    <property type="evidence" value="ECO:0007669"/>
    <property type="project" value="UniProtKB-SubCell"/>
</dbReference>
<dbReference type="FunFam" id="3.30.565.10:FF:000023">
    <property type="entry name" value="PAS domain-containing sensor histidine kinase"/>
    <property type="match status" value="1"/>
</dbReference>
<evidence type="ECO:0000256" key="7">
    <source>
        <dbReference type="ARBA" id="ARBA00022679"/>
    </source>
</evidence>
<dbReference type="EMBL" id="JAHHIF010000060">
    <property type="protein sequence ID" value="MBW4548344.1"/>
    <property type="molecule type" value="Genomic_DNA"/>
</dbReference>
<dbReference type="GO" id="GO:0000155">
    <property type="term" value="F:phosphorelay sensor kinase activity"/>
    <property type="evidence" value="ECO:0007669"/>
    <property type="project" value="InterPro"/>
</dbReference>
<dbReference type="SMART" id="SM00387">
    <property type="entry name" value="HATPase_c"/>
    <property type="match status" value="1"/>
</dbReference>
<feature type="modified residue" description="4-aspartylphosphate" evidence="13">
    <location>
        <position position="61"/>
    </location>
</feature>
<dbReference type="GO" id="GO:0045121">
    <property type="term" value="C:membrane raft"/>
    <property type="evidence" value="ECO:0007669"/>
    <property type="project" value="UniProtKB-SubCell"/>
</dbReference>